<gene>
    <name evidence="1" type="ORF">SI7747_03003251</name>
</gene>
<protein>
    <submittedName>
        <fullName evidence="1">Uncharacterized protein</fullName>
    </submittedName>
</protein>
<evidence type="ECO:0000313" key="1">
    <source>
        <dbReference type="EMBL" id="CAA2617081.1"/>
    </source>
</evidence>
<dbReference type="EMBL" id="LR743590">
    <property type="protein sequence ID" value="CAA2617081.1"/>
    <property type="molecule type" value="Genomic_DNA"/>
</dbReference>
<dbReference type="EMBL" id="CACRZD030000003">
    <property type="protein sequence ID" value="CAA6656780.1"/>
    <property type="molecule type" value="Genomic_DNA"/>
</dbReference>
<dbReference type="Proteomes" id="UP001189122">
    <property type="component" value="Unassembled WGS sequence"/>
</dbReference>
<organism evidence="1">
    <name type="scientific">Spirodela intermedia</name>
    <name type="common">Intermediate duckweed</name>
    <dbReference type="NCBI Taxonomy" id="51605"/>
    <lineage>
        <taxon>Eukaryota</taxon>
        <taxon>Viridiplantae</taxon>
        <taxon>Streptophyta</taxon>
        <taxon>Embryophyta</taxon>
        <taxon>Tracheophyta</taxon>
        <taxon>Spermatophyta</taxon>
        <taxon>Magnoliopsida</taxon>
        <taxon>Liliopsida</taxon>
        <taxon>Araceae</taxon>
        <taxon>Lemnoideae</taxon>
        <taxon>Spirodela</taxon>
    </lineage>
</organism>
<evidence type="ECO:0000313" key="2">
    <source>
        <dbReference type="Proteomes" id="UP001189122"/>
    </source>
</evidence>
<dbReference type="AlphaFoldDB" id="A0A7I8IFU7"/>
<sequence length="38" mass="4777">MILQIIHDFFLHAYNQIFVEKSLHKFSHKRIMRLIYMN</sequence>
<keyword evidence="2" id="KW-1185">Reference proteome</keyword>
<accession>A0A7I8IFU7</accession>
<name>A0A7I8IFU7_SPIIN</name>
<reference evidence="1 2" key="1">
    <citation type="submission" date="2019-12" db="EMBL/GenBank/DDBJ databases">
        <authorList>
            <person name="Scholz U."/>
            <person name="Mascher M."/>
            <person name="Fiebig A."/>
        </authorList>
    </citation>
    <scope>NUCLEOTIDE SEQUENCE</scope>
</reference>
<proteinExistence type="predicted"/>